<name>A0ABU2U6J0_9ACTN</name>
<dbReference type="Proteomes" id="UP001183809">
    <property type="component" value="Unassembled WGS sequence"/>
</dbReference>
<protein>
    <submittedName>
        <fullName evidence="1">Uncharacterized protein</fullName>
    </submittedName>
</protein>
<gene>
    <name evidence="1" type="ORF">RM764_38730</name>
</gene>
<dbReference type="RefSeq" id="WP_311700286.1">
    <property type="nucleotide sequence ID" value="NZ_JAVREY010000085.1"/>
</dbReference>
<comment type="caution">
    <text evidence="1">The sequence shown here is derived from an EMBL/GenBank/DDBJ whole genome shotgun (WGS) entry which is preliminary data.</text>
</comment>
<keyword evidence="2" id="KW-1185">Reference proteome</keyword>
<accession>A0ABU2U6J0</accession>
<sequence length="54" mass="5881">MIGERIFGYGAFQYLVDSTLDVPLTWQITDAGTVERVSRGAGRAGTEFLGTRPC</sequence>
<organism evidence="1 2">
    <name type="scientific">Streptomyces gibsoniae</name>
    <dbReference type="NCBI Taxonomy" id="3075529"/>
    <lineage>
        <taxon>Bacteria</taxon>
        <taxon>Bacillati</taxon>
        <taxon>Actinomycetota</taxon>
        <taxon>Actinomycetes</taxon>
        <taxon>Kitasatosporales</taxon>
        <taxon>Streptomycetaceae</taxon>
        <taxon>Streptomyces</taxon>
    </lineage>
</organism>
<reference evidence="2" key="1">
    <citation type="submission" date="2023-07" db="EMBL/GenBank/DDBJ databases">
        <title>30 novel species of actinomycetes from the DSMZ collection.</title>
        <authorList>
            <person name="Nouioui I."/>
        </authorList>
    </citation>
    <scope>NUCLEOTIDE SEQUENCE [LARGE SCALE GENOMIC DNA]</scope>
    <source>
        <strain evidence="2">DSM 41699</strain>
    </source>
</reference>
<dbReference type="EMBL" id="JAVREY010000085">
    <property type="protein sequence ID" value="MDT0468844.1"/>
    <property type="molecule type" value="Genomic_DNA"/>
</dbReference>
<evidence type="ECO:0000313" key="2">
    <source>
        <dbReference type="Proteomes" id="UP001183809"/>
    </source>
</evidence>
<proteinExistence type="predicted"/>
<evidence type="ECO:0000313" key="1">
    <source>
        <dbReference type="EMBL" id="MDT0468844.1"/>
    </source>
</evidence>